<dbReference type="EMBL" id="CAEKDK010000008">
    <property type="protein sequence ID" value="CAB4290986.1"/>
    <property type="molecule type" value="Genomic_DNA"/>
</dbReference>
<name>A0A6J5VPU8_PRUAR</name>
<dbReference type="OrthoDB" id="2789670at2759"/>
<dbReference type="Gene3D" id="1.10.630.10">
    <property type="entry name" value="Cytochrome P450"/>
    <property type="match status" value="1"/>
</dbReference>
<dbReference type="InterPro" id="IPR017972">
    <property type="entry name" value="Cyt_P450_CS"/>
</dbReference>
<keyword evidence="6 7" id="KW-0408">Iron</keyword>
<dbReference type="Pfam" id="PF00067">
    <property type="entry name" value="p450"/>
    <property type="match status" value="1"/>
</dbReference>
<comment type="subcellular location">
    <subcellularLocation>
        <location evidence="1">Membrane</location>
        <topology evidence="1">Single-pass membrane protein</topology>
    </subcellularLocation>
</comment>
<dbReference type="GO" id="GO:0010268">
    <property type="term" value="P:brassinosteroid homeostasis"/>
    <property type="evidence" value="ECO:0007669"/>
    <property type="project" value="TreeGrafter"/>
</dbReference>
<evidence type="ECO:0000256" key="5">
    <source>
        <dbReference type="ARBA" id="ARBA00022989"/>
    </source>
</evidence>
<reference evidence="12" key="1">
    <citation type="journal article" date="2020" name="Genome Biol.">
        <title>Gamete binning: chromosome-level and haplotype-resolved genome assembly enabled by high-throughput single-cell sequencing of gamete genomes.</title>
        <authorList>
            <person name="Campoy J.A."/>
            <person name="Sun H."/>
            <person name="Goel M."/>
            <person name="Jiao W.-B."/>
            <person name="Folz-Donahue K."/>
            <person name="Wang N."/>
            <person name="Rubio M."/>
            <person name="Liu C."/>
            <person name="Kukat C."/>
            <person name="Ruiz D."/>
            <person name="Huettel B."/>
            <person name="Schneeberger K."/>
        </authorList>
    </citation>
    <scope>NUCLEOTIDE SEQUENCE [LARGE SCALE GENOMIC DNA]</scope>
    <source>
        <strain evidence="12">cv. Rojo Pasion</strain>
    </source>
</reference>
<keyword evidence="8" id="KW-0560">Oxidoreductase</keyword>
<proteinExistence type="inferred from homology"/>
<comment type="cofactor">
    <cofactor evidence="7">
        <name>heme</name>
        <dbReference type="ChEBI" id="CHEBI:30413"/>
    </cofactor>
</comment>
<evidence type="ECO:0000256" key="2">
    <source>
        <dbReference type="ARBA" id="ARBA00010617"/>
    </source>
</evidence>
<evidence type="ECO:0000256" key="1">
    <source>
        <dbReference type="ARBA" id="ARBA00004167"/>
    </source>
</evidence>
<evidence type="ECO:0000313" key="10">
    <source>
        <dbReference type="EMBL" id="CAB4321304.1"/>
    </source>
</evidence>
<dbReference type="PANTHER" id="PTHR24286">
    <property type="entry name" value="CYTOCHROME P450 26"/>
    <property type="match status" value="1"/>
</dbReference>
<evidence type="ECO:0000313" key="11">
    <source>
        <dbReference type="Proteomes" id="UP000507222"/>
    </source>
</evidence>
<keyword evidence="5" id="KW-1133">Transmembrane helix</keyword>
<keyword evidence="5" id="KW-0472">Membrane</keyword>
<keyword evidence="8" id="KW-0503">Monooxygenase</keyword>
<dbReference type="InterPro" id="IPR001128">
    <property type="entry name" value="Cyt_P450"/>
</dbReference>
<dbReference type="GO" id="GO:0020037">
    <property type="term" value="F:heme binding"/>
    <property type="evidence" value="ECO:0007669"/>
    <property type="project" value="InterPro"/>
</dbReference>
<evidence type="ECO:0000256" key="7">
    <source>
        <dbReference type="PIRSR" id="PIRSR602401-1"/>
    </source>
</evidence>
<dbReference type="Proteomes" id="UP000507245">
    <property type="component" value="Unassembled WGS sequence"/>
</dbReference>
<dbReference type="Proteomes" id="UP000507222">
    <property type="component" value="Unassembled WGS sequence"/>
</dbReference>
<reference evidence="9 11" key="2">
    <citation type="submission" date="2020-05" db="EMBL/GenBank/DDBJ databases">
        <authorList>
            <person name="Campoy J."/>
            <person name="Schneeberger K."/>
            <person name="Spophaly S."/>
        </authorList>
    </citation>
    <scope>NUCLEOTIDE SEQUENCE [LARGE SCALE GENOMIC DNA]</scope>
    <source>
        <strain evidence="9">PruArmRojPasFocal</strain>
    </source>
</reference>
<keyword evidence="4 7" id="KW-0479">Metal-binding</keyword>
<comment type="similarity">
    <text evidence="2 8">Belongs to the cytochrome P450 family.</text>
</comment>
<dbReference type="PRINTS" id="PR00463">
    <property type="entry name" value="EP450I"/>
</dbReference>
<dbReference type="AlphaFoldDB" id="A0A6J5VPU8"/>
<dbReference type="EMBL" id="CAEKKB010000008">
    <property type="protein sequence ID" value="CAB4321304.1"/>
    <property type="molecule type" value="Genomic_DNA"/>
</dbReference>
<dbReference type="GO" id="GO:0016132">
    <property type="term" value="P:brassinosteroid biosynthetic process"/>
    <property type="evidence" value="ECO:0007669"/>
    <property type="project" value="TreeGrafter"/>
</dbReference>
<gene>
    <name evidence="9" type="ORF">CURHAP_LOCUS51206</name>
    <name evidence="10" type="ORF">ORAREDHAP_LOCUS50473</name>
</gene>
<evidence type="ECO:0000256" key="6">
    <source>
        <dbReference type="ARBA" id="ARBA00023004"/>
    </source>
</evidence>
<evidence type="ECO:0008006" key="13">
    <source>
        <dbReference type="Google" id="ProtNLM"/>
    </source>
</evidence>
<dbReference type="GO" id="GO:0016705">
    <property type="term" value="F:oxidoreductase activity, acting on paired donors, with incorporation or reduction of molecular oxygen"/>
    <property type="evidence" value="ECO:0007669"/>
    <property type="project" value="InterPro"/>
</dbReference>
<evidence type="ECO:0000313" key="9">
    <source>
        <dbReference type="EMBL" id="CAB4290986.1"/>
    </source>
</evidence>
<dbReference type="InterPro" id="IPR036396">
    <property type="entry name" value="Cyt_P450_sf"/>
</dbReference>
<evidence type="ECO:0000256" key="3">
    <source>
        <dbReference type="ARBA" id="ARBA00022692"/>
    </source>
</evidence>
<dbReference type="PANTHER" id="PTHR24286:SF305">
    <property type="entry name" value="CYTOCHROME P450 708A2"/>
    <property type="match status" value="1"/>
</dbReference>
<evidence type="ECO:0000256" key="8">
    <source>
        <dbReference type="RuleBase" id="RU000461"/>
    </source>
</evidence>
<evidence type="ECO:0000313" key="12">
    <source>
        <dbReference type="Proteomes" id="UP000507245"/>
    </source>
</evidence>
<dbReference type="InterPro" id="IPR002401">
    <property type="entry name" value="Cyt_P450_E_grp-I"/>
</dbReference>
<evidence type="ECO:0000256" key="4">
    <source>
        <dbReference type="ARBA" id="ARBA00022723"/>
    </source>
</evidence>
<keyword evidence="7 8" id="KW-0349">Heme</keyword>
<protein>
    <recommendedName>
        <fullName evidence="13">Cytochrome P450</fullName>
    </recommendedName>
</protein>
<keyword evidence="12" id="KW-1185">Reference proteome</keyword>
<dbReference type="PROSITE" id="PS00086">
    <property type="entry name" value="CYTOCHROME_P450"/>
    <property type="match status" value="1"/>
</dbReference>
<dbReference type="GO" id="GO:0005506">
    <property type="term" value="F:iron ion binding"/>
    <property type="evidence" value="ECO:0007669"/>
    <property type="project" value="InterPro"/>
</dbReference>
<sequence>MALTSALLLSPNTFMDPLEFNPWRWKDLDSLVVSKNFMPFGRGSRQCAGVEYSRLFLATVLHVLVTKYRYAHHSPVIFISFTSYKSTVCLQAGKRSKRAGRIARKNMLGFGASIHIKLSEKKN</sequence>
<dbReference type="GO" id="GO:0016020">
    <property type="term" value="C:membrane"/>
    <property type="evidence" value="ECO:0007669"/>
    <property type="project" value="UniProtKB-SubCell"/>
</dbReference>
<keyword evidence="3" id="KW-0812">Transmembrane</keyword>
<dbReference type="SUPFAM" id="SSF48264">
    <property type="entry name" value="Cytochrome P450"/>
    <property type="match status" value="1"/>
</dbReference>
<feature type="binding site" description="axial binding residue" evidence="7">
    <location>
        <position position="47"/>
    </location>
    <ligand>
        <name>heme</name>
        <dbReference type="ChEBI" id="CHEBI:30413"/>
    </ligand>
    <ligandPart>
        <name>Fe</name>
        <dbReference type="ChEBI" id="CHEBI:18248"/>
    </ligandPart>
</feature>
<organism evidence="9 11">
    <name type="scientific">Prunus armeniaca</name>
    <name type="common">Apricot</name>
    <name type="synonym">Armeniaca vulgaris</name>
    <dbReference type="NCBI Taxonomy" id="36596"/>
    <lineage>
        <taxon>Eukaryota</taxon>
        <taxon>Viridiplantae</taxon>
        <taxon>Streptophyta</taxon>
        <taxon>Embryophyta</taxon>
        <taxon>Tracheophyta</taxon>
        <taxon>Spermatophyta</taxon>
        <taxon>Magnoliopsida</taxon>
        <taxon>eudicotyledons</taxon>
        <taxon>Gunneridae</taxon>
        <taxon>Pentapetalae</taxon>
        <taxon>rosids</taxon>
        <taxon>fabids</taxon>
        <taxon>Rosales</taxon>
        <taxon>Rosaceae</taxon>
        <taxon>Amygdaloideae</taxon>
        <taxon>Amygdaleae</taxon>
        <taxon>Prunus</taxon>
    </lineage>
</organism>
<dbReference type="GO" id="GO:0004497">
    <property type="term" value="F:monooxygenase activity"/>
    <property type="evidence" value="ECO:0007669"/>
    <property type="project" value="UniProtKB-KW"/>
</dbReference>
<dbReference type="GO" id="GO:0016125">
    <property type="term" value="P:sterol metabolic process"/>
    <property type="evidence" value="ECO:0007669"/>
    <property type="project" value="TreeGrafter"/>
</dbReference>
<accession>A0A6J5VPU8</accession>